<dbReference type="Proteomes" id="UP000557566">
    <property type="component" value="Unassembled WGS sequence"/>
</dbReference>
<comment type="caution">
    <text evidence="6">The sequence shown here is derived from an EMBL/GenBank/DDBJ whole genome shotgun (WGS) entry which is preliminary data.</text>
</comment>
<dbReference type="GO" id="GO:0005737">
    <property type="term" value="C:cytoplasm"/>
    <property type="evidence" value="ECO:0007669"/>
    <property type="project" value="TreeGrafter"/>
</dbReference>
<feature type="region of interest" description="Disordered" evidence="4">
    <location>
        <begin position="746"/>
        <end position="767"/>
    </location>
</feature>
<dbReference type="SMART" id="SM00220">
    <property type="entry name" value="S_TKc"/>
    <property type="match status" value="1"/>
</dbReference>
<evidence type="ECO:0000256" key="3">
    <source>
        <dbReference type="PROSITE-ProRule" id="PRU10141"/>
    </source>
</evidence>
<evidence type="ECO:0000256" key="1">
    <source>
        <dbReference type="ARBA" id="ARBA00022741"/>
    </source>
</evidence>
<feature type="region of interest" description="Disordered" evidence="4">
    <location>
        <begin position="622"/>
        <end position="734"/>
    </location>
</feature>
<feature type="compositionally biased region" description="Low complexity" evidence="4">
    <location>
        <begin position="653"/>
        <end position="669"/>
    </location>
</feature>
<feature type="compositionally biased region" description="Polar residues" evidence="4">
    <location>
        <begin position="622"/>
        <end position="647"/>
    </location>
</feature>
<dbReference type="GO" id="GO:0004674">
    <property type="term" value="F:protein serine/threonine kinase activity"/>
    <property type="evidence" value="ECO:0007669"/>
    <property type="project" value="TreeGrafter"/>
</dbReference>
<feature type="compositionally biased region" description="Low complexity" evidence="4">
    <location>
        <begin position="696"/>
        <end position="708"/>
    </location>
</feature>
<feature type="domain" description="Protein kinase" evidence="5">
    <location>
        <begin position="39"/>
        <end position="286"/>
    </location>
</feature>
<dbReference type="InterPro" id="IPR017441">
    <property type="entry name" value="Protein_kinase_ATP_BS"/>
</dbReference>
<protein>
    <recommendedName>
        <fullName evidence="5">Protein kinase domain-containing protein</fullName>
    </recommendedName>
</protein>
<dbReference type="Gene3D" id="1.10.510.10">
    <property type="entry name" value="Transferase(Phosphotransferase) domain 1"/>
    <property type="match status" value="1"/>
</dbReference>
<evidence type="ECO:0000256" key="4">
    <source>
        <dbReference type="SAM" id="MobiDB-lite"/>
    </source>
</evidence>
<feature type="compositionally biased region" description="Basic residues" evidence="4">
    <location>
        <begin position="686"/>
        <end position="695"/>
    </location>
</feature>
<reference evidence="6 7" key="1">
    <citation type="journal article" date="2020" name="Genome Biol. Evol.">
        <title>A new high-quality draft genome assembly of the Chinese cordyceps Ophiocordyceps sinensis.</title>
        <authorList>
            <person name="Shu R."/>
            <person name="Zhang J."/>
            <person name="Meng Q."/>
            <person name="Zhang H."/>
            <person name="Zhou G."/>
            <person name="Li M."/>
            <person name="Wu P."/>
            <person name="Zhao Y."/>
            <person name="Chen C."/>
            <person name="Qin Q."/>
        </authorList>
    </citation>
    <scope>NUCLEOTIDE SEQUENCE [LARGE SCALE GENOMIC DNA]</scope>
    <source>
        <strain evidence="6 7">IOZ07</strain>
    </source>
</reference>
<feature type="region of interest" description="Disordered" evidence="4">
    <location>
        <begin position="545"/>
        <end position="603"/>
    </location>
</feature>
<feature type="compositionally biased region" description="Acidic residues" evidence="4">
    <location>
        <begin position="824"/>
        <end position="844"/>
    </location>
</feature>
<dbReference type="GO" id="GO:0035556">
    <property type="term" value="P:intracellular signal transduction"/>
    <property type="evidence" value="ECO:0007669"/>
    <property type="project" value="TreeGrafter"/>
</dbReference>
<feature type="compositionally biased region" description="Low complexity" evidence="4">
    <location>
        <begin position="794"/>
        <end position="817"/>
    </location>
</feature>
<dbReference type="PANTHER" id="PTHR24346">
    <property type="entry name" value="MAP/MICROTUBULE AFFINITY-REGULATING KINASE"/>
    <property type="match status" value="1"/>
</dbReference>
<dbReference type="AlphaFoldDB" id="A0A8H4V623"/>
<feature type="compositionally biased region" description="Polar residues" evidence="4">
    <location>
        <begin position="556"/>
        <end position="583"/>
    </location>
</feature>
<dbReference type="InterPro" id="IPR011009">
    <property type="entry name" value="Kinase-like_dom_sf"/>
</dbReference>
<feature type="region of interest" description="Disordered" evidence="4">
    <location>
        <begin position="789"/>
        <end position="895"/>
    </location>
</feature>
<dbReference type="GO" id="GO:0005524">
    <property type="term" value="F:ATP binding"/>
    <property type="evidence" value="ECO:0007669"/>
    <property type="project" value="UniProtKB-UniRule"/>
</dbReference>
<dbReference type="PROSITE" id="PS50011">
    <property type="entry name" value="PROTEIN_KINASE_DOM"/>
    <property type="match status" value="1"/>
</dbReference>
<proteinExistence type="predicted"/>
<name>A0A8H4V623_9HYPO</name>
<feature type="compositionally biased region" description="Basic residues" evidence="4">
    <location>
        <begin position="545"/>
        <end position="555"/>
    </location>
</feature>
<evidence type="ECO:0000259" key="5">
    <source>
        <dbReference type="PROSITE" id="PS50011"/>
    </source>
</evidence>
<feature type="compositionally biased region" description="Low complexity" evidence="4">
    <location>
        <begin position="676"/>
        <end position="685"/>
    </location>
</feature>
<dbReference type="PROSITE" id="PS00107">
    <property type="entry name" value="PROTEIN_KINASE_ATP"/>
    <property type="match status" value="1"/>
</dbReference>
<evidence type="ECO:0000256" key="2">
    <source>
        <dbReference type="ARBA" id="ARBA00022840"/>
    </source>
</evidence>
<evidence type="ECO:0000313" key="6">
    <source>
        <dbReference type="EMBL" id="KAF4509299.1"/>
    </source>
</evidence>
<sequence length="895" mass="98082">MQTTKVKADAHGRKAKLANSYQNLLDEFTSNHLQSVGNYTLGRLIGKGSFGKVYLASHKLTNDSKVVLKSAHKTDSNLAREIHHHRQFKHPHIARLYEVIVTETLIWMVLEYCSGDELYHYLLEHGPLPVHKVQKIFAQLVGAVSYVHMHSCVHRDLKLENILFDKHENVKLVDFGFTREYEGRTNHLQTFCGTICYAAPEMLRGEKYAGEKVDVWSLGIILYALLCGELPFDDDDDGVTRTRILSEDPKYAPHLPADAVPLLKALLSKRPFPRPSLQEILAHPFLADHAAAQQAILAIKAPLPFSTALEKDCLQRMRSAGVEIDSIVDSVSAQKCDALSGWWTLLLEKEERKVRRREKKRRDREMDRNQRRLSAASSRLERLAPTLQDVDEDGGLTGQFIIGDPSGSRGRGRSERRSAQYYSDSAVPDLPELQEANQEGVDTDADEMPPTPIDKDSIRSVSTSRQRRPIPPPKEGVIRSARSRGSTLHLVATSEPVAENGGANGRNPRHPQETNGQQKTKKKPSQAIIAHWRNWTHWFIENTTRRRKGHERRISRSTPNLRLKDASSNSGKDASPRPQTSKYPASGSPAAQAKAPLPKGVVANGHTRGQMAAQGGNTIRATASRSSLSTPSNQQQSLRPRIATSQSYKRHSLSPSPLTPRSTVRRSSTGLRGRKSTSSSVSSVRSMHHHHHSHSKASSTSSTGSVSTCKTPLGRGHSPHHSVKVLPATPTSSSFPSNIRLVLGSPGPAPRQLFNEGMPGNQPQPLGSPNPFTSGVLFAKRKKNLFKGPTLNFGGSSSRRASAGAHSRSGSGSALGRRSGEITIQEEDENAMAEEPELECEEVEVFNPIVGGPGEKIEEHVIEDDEPPPAPNADGSAPKAVAVASEPATATVPSA</sequence>
<dbReference type="OrthoDB" id="942095at2759"/>
<keyword evidence="2 3" id="KW-0067">ATP-binding</keyword>
<feature type="region of interest" description="Disordered" evidence="4">
    <location>
        <begin position="354"/>
        <end position="526"/>
    </location>
</feature>
<dbReference type="InterPro" id="IPR008271">
    <property type="entry name" value="Ser/Thr_kinase_AS"/>
</dbReference>
<keyword evidence="1 3" id="KW-0547">Nucleotide-binding</keyword>
<accession>A0A8H4V623</accession>
<keyword evidence="7" id="KW-1185">Reference proteome</keyword>
<gene>
    <name evidence="6" type="ORF">G6O67_005565</name>
</gene>
<organism evidence="6 7">
    <name type="scientific">Ophiocordyceps sinensis</name>
    <dbReference type="NCBI Taxonomy" id="72228"/>
    <lineage>
        <taxon>Eukaryota</taxon>
        <taxon>Fungi</taxon>
        <taxon>Dikarya</taxon>
        <taxon>Ascomycota</taxon>
        <taxon>Pezizomycotina</taxon>
        <taxon>Sordariomycetes</taxon>
        <taxon>Hypocreomycetidae</taxon>
        <taxon>Hypocreales</taxon>
        <taxon>Ophiocordycipitaceae</taxon>
        <taxon>Ophiocordyceps</taxon>
    </lineage>
</organism>
<dbReference type="PANTHER" id="PTHR24346:SF110">
    <property type="entry name" value="NON-SPECIFIC SERINE_THREONINE PROTEIN KINASE"/>
    <property type="match status" value="1"/>
</dbReference>
<dbReference type="SUPFAM" id="SSF56112">
    <property type="entry name" value="Protein kinase-like (PK-like)"/>
    <property type="match status" value="1"/>
</dbReference>
<evidence type="ECO:0000313" key="7">
    <source>
        <dbReference type="Proteomes" id="UP000557566"/>
    </source>
</evidence>
<feature type="binding site" evidence="3">
    <location>
        <position position="69"/>
    </location>
    <ligand>
        <name>ATP</name>
        <dbReference type="ChEBI" id="CHEBI:30616"/>
    </ligand>
</feature>
<dbReference type="Pfam" id="PF00069">
    <property type="entry name" value="Pkinase"/>
    <property type="match status" value="1"/>
</dbReference>
<dbReference type="PROSITE" id="PS00108">
    <property type="entry name" value="PROTEIN_KINASE_ST"/>
    <property type="match status" value="1"/>
</dbReference>
<dbReference type="FunFam" id="1.10.510.10:FF:000434">
    <property type="entry name" value="Serine/threonine protein kinase"/>
    <property type="match status" value="1"/>
</dbReference>
<dbReference type="CDD" id="cd14003">
    <property type="entry name" value="STKc_AMPK-like"/>
    <property type="match status" value="1"/>
</dbReference>
<dbReference type="InterPro" id="IPR000719">
    <property type="entry name" value="Prot_kinase_dom"/>
</dbReference>
<dbReference type="EMBL" id="JAAVMX010000005">
    <property type="protein sequence ID" value="KAF4509299.1"/>
    <property type="molecule type" value="Genomic_DNA"/>
</dbReference>